<evidence type="ECO:0000313" key="1">
    <source>
        <dbReference type="EMBL" id="KAA6368001.1"/>
    </source>
</evidence>
<proteinExistence type="predicted"/>
<organism evidence="1 2">
    <name type="scientific">Streblomastix strix</name>
    <dbReference type="NCBI Taxonomy" id="222440"/>
    <lineage>
        <taxon>Eukaryota</taxon>
        <taxon>Metamonada</taxon>
        <taxon>Preaxostyla</taxon>
        <taxon>Oxymonadida</taxon>
        <taxon>Streblomastigidae</taxon>
        <taxon>Streblomastix</taxon>
    </lineage>
</organism>
<dbReference type="EMBL" id="SNRW01017758">
    <property type="protein sequence ID" value="KAA6368001.1"/>
    <property type="molecule type" value="Genomic_DNA"/>
</dbReference>
<name>A0A5J4UDJ2_9EUKA</name>
<sequence>MNQNLLRSITLLTIFKLGNHSNQDVDRLRLNVRQESRQYLLKIQEYGDAQDFADLVNVGYGKVICISLSTAGGIGVEDDDEIRSGLMYIINFLRELHKGRNDQPSFQPLPLLVRRTEEQLEEEGALEEMEAQMNNVGYFGVVKVFAKLAKDATLNRFIHNN</sequence>
<comment type="caution">
    <text evidence="1">The sequence shown here is derived from an EMBL/GenBank/DDBJ whole genome shotgun (WGS) entry which is preliminary data.</text>
</comment>
<reference evidence="1 2" key="1">
    <citation type="submission" date="2019-03" db="EMBL/GenBank/DDBJ databases">
        <title>Single cell metagenomics reveals metabolic interactions within the superorganism composed of flagellate Streblomastix strix and complex community of Bacteroidetes bacteria on its surface.</title>
        <authorList>
            <person name="Treitli S.C."/>
            <person name="Kolisko M."/>
            <person name="Husnik F."/>
            <person name="Keeling P."/>
            <person name="Hampl V."/>
        </authorList>
    </citation>
    <scope>NUCLEOTIDE SEQUENCE [LARGE SCALE GENOMIC DNA]</scope>
    <source>
        <strain evidence="1">ST1C</strain>
    </source>
</reference>
<protein>
    <submittedName>
        <fullName evidence="1">Uncharacterized protein</fullName>
    </submittedName>
</protein>
<accession>A0A5J4UDJ2</accession>
<evidence type="ECO:0000313" key="2">
    <source>
        <dbReference type="Proteomes" id="UP000324800"/>
    </source>
</evidence>
<dbReference type="AlphaFoldDB" id="A0A5J4UDJ2"/>
<gene>
    <name evidence="1" type="ORF">EZS28_036472</name>
</gene>
<dbReference type="Proteomes" id="UP000324800">
    <property type="component" value="Unassembled WGS sequence"/>
</dbReference>